<evidence type="ECO:0000313" key="5">
    <source>
        <dbReference type="Proteomes" id="UP000604475"/>
    </source>
</evidence>
<dbReference type="Gene3D" id="3.30.10.20">
    <property type="match status" value="1"/>
</dbReference>
<evidence type="ECO:0000256" key="2">
    <source>
        <dbReference type="SAM" id="Phobius"/>
    </source>
</evidence>
<feature type="region of interest" description="Disordered" evidence="1">
    <location>
        <begin position="1"/>
        <end position="22"/>
    </location>
</feature>
<proteinExistence type="predicted"/>
<keyword evidence="2" id="KW-1133">Transmembrane helix</keyword>
<evidence type="ECO:0000256" key="1">
    <source>
        <dbReference type="SAM" id="MobiDB-lite"/>
    </source>
</evidence>
<organism evidence="4 5">
    <name type="scientific">Frankia nepalensis</name>
    <dbReference type="NCBI Taxonomy" id="1836974"/>
    <lineage>
        <taxon>Bacteria</taxon>
        <taxon>Bacillati</taxon>
        <taxon>Actinomycetota</taxon>
        <taxon>Actinomycetes</taxon>
        <taxon>Frankiales</taxon>
        <taxon>Frankiaceae</taxon>
        <taxon>Frankia</taxon>
    </lineage>
</organism>
<feature type="compositionally biased region" description="Pro residues" evidence="1">
    <location>
        <begin position="1"/>
        <end position="21"/>
    </location>
</feature>
<accession>A0A937UQI8</accession>
<feature type="domain" description="PASTA" evidence="3">
    <location>
        <begin position="97"/>
        <end position="167"/>
    </location>
</feature>
<dbReference type="AlphaFoldDB" id="A0A937UQI8"/>
<dbReference type="RefSeq" id="WP_203004662.1">
    <property type="nucleotide sequence ID" value="NZ_JADWYU010000136.1"/>
</dbReference>
<evidence type="ECO:0000313" key="4">
    <source>
        <dbReference type="EMBL" id="MBL7630133.1"/>
    </source>
</evidence>
<dbReference type="PROSITE" id="PS51178">
    <property type="entry name" value="PASTA"/>
    <property type="match status" value="1"/>
</dbReference>
<feature type="transmembrane region" description="Helical" evidence="2">
    <location>
        <begin position="29"/>
        <end position="50"/>
    </location>
</feature>
<dbReference type="Pfam" id="PF03793">
    <property type="entry name" value="PASTA"/>
    <property type="match status" value="1"/>
</dbReference>
<evidence type="ECO:0000259" key="3">
    <source>
        <dbReference type="PROSITE" id="PS51178"/>
    </source>
</evidence>
<gene>
    <name evidence="4" type="ORF">I7412_23790</name>
</gene>
<dbReference type="CDD" id="cd06577">
    <property type="entry name" value="PASTA_pknB"/>
    <property type="match status" value="1"/>
</dbReference>
<dbReference type="Proteomes" id="UP000604475">
    <property type="component" value="Unassembled WGS sequence"/>
</dbReference>
<keyword evidence="2" id="KW-0472">Membrane</keyword>
<comment type="caution">
    <text evidence="4">The sequence shown here is derived from an EMBL/GenBank/DDBJ whole genome shotgun (WGS) entry which is preliminary data.</text>
</comment>
<keyword evidence="2" id="KW-0812">Transmembrane</keyword>
<keyword evidence="5" id="KW-1185">Reference proteome</keyword>
<name>A0A937UQI8_9ACTN</name>
<protein>
    <recommendedName>
        <fullName evidence="3">PASTA domain-containing protein</fullName>
    </recommendedName>
</protein>
<reference evidence="4" key="1">
    <citation type="submission" date="2020-12" db="EMBL/GenBank/DDBJ databases">
        <title>Genomic characterization of non-nitrogen-fixing Frankia strains.</title>
        <authorList>
            <person name="Carlos-Shanley C."/>
            <person name="Guerra T."/>
            <person name="Hahn D."/>
        </authorList>
    </citation>
    <scope>NUCLEOTIDE SEQUENCE</scope>
    <source>
        <strain evidence="4">CN6</strain>
    </source>
</reference>
<dbReference type="EMBL" id="JAEACQ010000243">
    <property type="protein sequence ID" value="MBL7630133.1"/>
    <property type="molecule type" value="Genomic_DNA"/>
</dbReference>
<dbReference type="InterPro" id="IPR005543">
    <property type="entry name" value="PASTA_dom"/>
</dbReference>
<feature type="region of interest" description="Disordered" evidence="1">
    <location>
        <begin position="51"/>
        <end position="97"/>
    </location>
</feature>
<dbReference type="SMART" id="SM00740">
    <property type="entry name" value="PASTA"/>
    <property type="match status" value="1"/>
</dbReference>
<sequence length="173" mass="18094">MSQPTGPGPQGYPPYPPPPRQQPAWRRRLPLWIALGVVAIGVVSCIAAVASSGGGEPSASSTPIPAPTTATTSAPSTAVASTQPATQQPTEPPTSAAPVFVTVPNVVGRDLQSAQEELFPPLRSTSIDATGQNRAQLWDRNWIVVRQEPPAGTEVTVLTDVKLYVVKEGEAAR</sequence>